<keyword evidence="3" id="KW-1185">Reference proteome</keyword>
<dbReference type="EMBL" id="KN413696">
    <property type="protein sequence ID" value="KHG19686.1"/>
    <property type="molecule type" value="Genomic_DNA"/>
</dbReference>
<evidence type="ECO:0000313" key="2">
    <source>
        <dbReference type="EMBL" id="KHG19686.1"/>
    </source>
</evidence>
<evidence type="ECO:0000313" key="3">
    <source>
        <dbReference type="Proteomes" id="UP000032142"/>
    </source>
</evidence>
<protein>
    <submittedName>
        <fullName evidence="1">Uncharacterized protein</fullName>
    </submittedName>
</protein>
<accession>A0A0B0NJY5</accession>
<gene>
    <name evidence="1" type="ORF">F383_12080</name>
    <name evidence="2" type="ORF">F383_24427</name>
</gene>
<reference evidence="3" key="2">
    <citation type="submission" date="2014-09" db="EMBL/GenBank/DDBJ databases">
        <authorList>
            <person name="Mudge J."/>
            <person name="Ramaraj T."/>
            <person name="Lindquist I.E."/>
            <person name="Bharti A.K."/>
            <person name="Sundararajan A."/>
            <person name="Cameron C.T."/>
            <person name="Woodward J.E."/>
            <person name="May G.D."/>
            <person name="Brubaker C."/>
            <person name="Broadhvest J."/>
            <person name="Wilkins T.A."/>
        </authorList>
    </citation>
    <scope>NUCLEOTIDE SEQUENCE</scope>
    <source>
        <strain evidence="3">cv. AKA8401</strain>
    </source>
</reference>
<dbReference type="Proteomes" id="UP000032142">
    <property type="component" value="Unassembled WGS sequence"/>
</dbReference>
<sequence length="41" mass="4373">MLHTVSHMVCNLAVLYKSVCPTGLARPRHTSVCGDFVGNTG</sequence>
<evidence type="ECO:0000313" key="1">
    <source>
        <dbReference type="EMBL" id="KHG11381.1"/>
    </source>
</evidence>
<reference evidence="1" key="1">
    <citation type="submission" date="2014-09" db="EMBL/GenBank/DDBJ databases">
        <title>G. arboreum L. cv. AKA8401 A2 genome assembly version 1.0.</title>
        <authorList>
            <person name="Mudge J."/>
            <person name="Ramaraj T."/>
            <person name="Lindquist I.E."/>
            <person name="Bharti A.K."/>
            <person name="Sundararajan A."/>
            <person name="Cameron C.T."/>
            <person name="Woodward J.E."/>
            <person name="May G.D."/>
            <person name="Brubaker C."/>
            <person name="Broadhvest J."/>
            <person name="Wilkins T.A."/>
        </authorList>
    </citation>
    <scope>NUCLEOTIDE SEQUENCE</scope>
</reference>
<proteinExistence type="predicted"/>
<organism evidence="1 3">
    <name type="scientific">Gossypium arboreum</name>
    <name type="common">Tree cotton</name>
    <name type="synonym">Gossypium nanking</name>
    <dbReference type="NCBI Taxonomy" id="29729"/>
    <lineage>
        <taxon>Eukaryota</taxon>
        <taxon>Viridiplantae</taxon>
        <taxon>Streptophyta</taxon>
        <taxon>Embryophyta</taxon>
        <taxon>Tracheophyta</taxon>
        <taxon>Spermatophyta</taxon>
        <taxon>Magnoliopsida</taxon>
        <taxon>eudicotyledons</taxon>
        <taxon>Gunneridae</taxon>
        <taxon>Pentapetalae</taxon>
        <taxon>rosids</taxon>
        <taxon>malvids</taxon>
        <taxon>Malvales</taxon>
        <taxon>Malvaceae</taxon>
        <taxon>Malvoideae</taxon>
        <taxon>Gossypium</taxon>
    </lineage>
</organism>
<dbReference type="EMBL" id="KN395732">
    <property type="protein sequence ID" value="KHG11381.1"/>
    <property type="molecule type" value="Genomic_DNA"/>
</dbReference>
<dbReference type="AlphaFoldDB" id="A0A0B0NJY5"/>
<name>A0A0B0NJY5_GOSAR</name>